<organism evidence="2 3">
    <name type="scientific">Pontivivens ytuae</name>
    <dbReference type="NCBI Taxonomy" id="2789856"/>
    <lineage>
        <taxon>Bacteria</taxon>
        <taxon>Pseudomonadati</taxon>
        <taxon>Pseudomonadota</taxon>
        <taxon>Alphaproteobacteria</taxon>
        <taxon>Rhodobacterales</taxon>
        <taxon>Paracoccaceae</taxon>
        <taxon>Pontivivens</taxon>
    </lineage>
</organism>
<dbReference type="EMBL" id="CP064942">
    <property type="protein sequence ID" value="QPH54944.1"/>
    <property type="molecule type" value="Genomic_DNA"/>
</dbReference>
<dbReference type="RefSeq" id="WP_196104144.1">
    <property type="nucleotide sequence ID" value="NZ_CP064942.1"/>
</dbReference>
<feature type="signal peptide" evidence="1">
    <location>
        <begin position="1"/>
        <end position="24"/>
    </location>
</feature>
<protein>
    <submittedName>
        <fullName evidence="2">Uncharacterized protein</fullName>
    </submittedName>
</protein>
<gene>
    <name evidence="2" type="ORF">I0K15_04045</name>
</gene>
<name>A0A7S9LTE3_9RHOB</name>
<proteinExistence type="predicted"/>
<feature type="chain" id="PRO_5032644660" evidence="1">
    <location>
        <begin position="25"/>
        <end position="142"/>
    </location>
</feature>
<dbReference type="Proteomes" id="UP000594800">
    <property type="component" value="Chromosome"/>
</dbReference>
<evidence type="ECO:0000313" key="2">
    <source>
        <dbReference type="EMBL" id="QPH54944.1"/>
    </source>
</evidence>
<dbReference type="KEGG" id="poz:I0K15_04045"/>
<keyword evidence="1" id="KW-0732">Signal</keyword>
<evidence type="ECO:0000313" key="3">
    <source>
        <dbReference type="Proteomes" id="UP000594800"/>
    </source>
</evidence>
<dbReference type="AlphaFoldDB" id="A0A7S9LTE3"/>
<reference evidence="2 3" key="1">
    <citation type="submission" date="2020-11" db="EMBL/GenBank/DDBJ databases">
        <title>Description of Pontivivens ytuae sp. nov. isolated from deep sea sediment of Mariana Trench.</title>
        <authorList>
            <person name="Wang Z."/>
            <person name="Sun Q.-L."/>
            <person name="Xu X.-D."/>
            <person name="Tang Y.-Z."/>
            <person name="Zhang J."/>
        </authorList>
    </citation>
    <scope>NUCLEOTIDE SEQUENCE [LARGE SCALE GENOMIC DNA]</scope>
    <source>
        <strain evidence="2 3">MT2928</strain>
    </source>
</reference>
<evidence type="ECO:0000256" key="1">
    <source>
        <dbReference type="SAM" id="SignalP"/>
    </source>
</evidence>
<accession>A0A7S9LTE3</accession>
<sequence length="142" mass="15166">MGHRPLLQAALLMLAALLAPGAEAQTTSRPDTGLDRARAGAFDAQATIRCAQEVGEALGDCAAGVAHGEWGHATVVVTFPNGFRRILFFAEGTFDRGNPTMSGVGTDTSWSLTDGVHVIRVDDQRFEIPDAFVFPDEVPRRS</sequence>
<keyword evidence="3" id="KW-1185">Reference proteome</keyword>